<feature type="compositionally biased region" description="Basic and acidic residues" evidence="1">
    <location>
        <begin position="30"/>
        <end position="39"/>
    </location>
</feature>
<dbReference type="AlphaFoldDB" id="A0A550CEH1"/>
<sequence length="129" mass="13835">MDSGAFDNAEDADPAQWQREHAQPSATESNFRDDAEALKQQHRTGSTAGKNAFTEERPMGVEPTSQGGVAVGGQDDKPMGKAKFTDKMVGKTEKVIGKMSKNPQMHEKGELREAGGKQAAIGQARAPHD</sequence>
<evidence type="ECO:0000256" key="1">
    <source>
        <dbReference type="SAM" id="MobiDB-lite"/>
    </source>
</evidence>
<feature type="region of interest" description="Disordered" evidence="1">
    <location>
        <begin position="1"/>
        <end position="129"/>
    </location>
</feature>
<evidence type="ECO:0008006" key="4">
    <source>
        <dbReference type="Google" id="ProtNLM"/>
    </source>
</evidence>
<evidence type="ECO:0000313" key="3">
    <source>
        <dbReference type="Proteomes" id="UP000320762"/>
    </source>
</evidence>
<organism evidence="2 3">
    <name type="scientific">Schizophyllum amplum</name>
    <dbReference type="NCBI Taxonomy" id="97359"/>
    <lineage>
        <taxon>Eukaryota</taxon>
        <taxon>Fungi</taxon>
        <taxon>Dikarya</taxon>
        <taxon>Basidiomycota</taxon>
        <taxon>Agaricomycotina</taxon>
        <taxon>Agaricomycetes</taxon>
        <taxon>Agaricomycetidae</taxon>
        <taxon>Agaricales</taxon>
        <taxon>Schizophyllaceae</taxon>
        <taxon>Schizophyllum</taxon>
    </lineage>
</organism>
<dbReference type="OrthoDB" id="3210574at2759"/>
<protein>
    <recommendedName>
        <fullName evidence="4">CsbD-like domain-containing protein</fullName>
    </recommendedName>
</protein>
<reference evidence="2 3" key="1">
    <citation type="journal article" date="2019" name="New Phytol.">
        <title>Comparative genomics reveals unique wood-decay strategies and fruiting body development in the Schizophyllaceae.</title>
        <authorList>
            <person name="Almasi E."/>
            <person name="Sahu N."/>
            <person name="Krizsan K."/>
            <person name="Balint B."/>
            <person name="Kovacs G.M."/>
            <person name="Kiss B."/>
            <person name="Cseklye J."/>
            <person name="Drula E."/>
            <person name="Henrissat B."/>
            <person name="Nagy I."/>
            <person name="Chovatia M."/>
            <person name="Adam C."/>
            <person name="LaButti K."/>
            <person name="Lipzen A."/>
            <person name="Riley R."/>
            <person name="Grigoriev I.V."/>
            <person name="Nagy L.G."/>
        </authorList>
    </citation>
    <scope>NUCLEOTIDE SEQUENCE [LARGE SCALE GENOMIC DNA]</scope>
    <source>
        <strain evidence="2 3">NL-1724</strain>
    </source>
</reference>
<feature type="compositionally biased region" description="Basic and acidic residues" evidence="1">
    <location>
        <begin position="74"/>
        <end position="96"/>
    </location>
</feature>
<gene>
    <name evidence="2" type="ORF">BD626DRAFT_402834</name>
</gene>
<comment type="caution">
    <text evidence="2">The sequence shown here is derived from an EMBL/GenBank/DDBJ whole genome shotgun (WGS) entry which is preliminary data.</text>
</comment>
<feature type="compositionally biased region" description="Basic and acidic residues" evidence="1">
    <location>
        <begin position="104"/>
        <end position="115"/>
    </location>
</feature>
<name>A0A550CEH1_9AGAR</name>
<proteinExistence type="predicted"/>
<evidence type="ECO:0000313" key="2">
    <source>
        <dbReference type="EMBL" id="TRM63204.1"/>
    </source>
</evidence>
<dbReference type="EMBL" id="VDMD01000010">
    <property type="protein sequence ID" value="TRM63204.1"/>
    <property type="molecule type" value="Genomic_DNA"/>
</dbReference>
<accession>A0A550CEH1</accession>
<dbReference type="Proteomes" id="UP000320762">
    <property type="component" value="Unassembled WGS sequence"/>
</dbReference>
<keyword evidence="3" id="KW-1185">Reference proteome</keyword>